<dbReference type="PANTHER" id="PTHR37981">
    <property type="entry name" value="LIPASE 2"/>
    <property type="match status" value="1"/>
</dbReference>
<evidence type="ECO:0000313" key="2">
    <source>
        <dbReference type="EMBL" id="CZT25183.1"/>
    </source>
</evidence>
<dbReference type="InterPro" id="IPR036514">
    <property type="entry name" value="SGNH_hydro_sf"/>
</dbReference>
<dbReference type="RefSeq" id="XP_023631906.1">
    <property type="nucleotide sequence ID" value="XM_023776138.1"/>
</dbReference>
<reference evidence="2 3" key="1">
    <citation type="submission" date="2016-03" db="EMBL/GenBank/DDBJ databases">
        <authorList>
            <person name="Ploux O."/>
        </authorList>
    </citation>
    <scope>NUCLEOTIDE SEQUENCE [LARGE SCALE GENOMIC DNA]</scope>
    <source>
        <strain evidence="2 3">URUG2</strain>
    </source>
</reference>
<evidence type="ECO:0000313" key="3">
    <source>
        <dbReference type="Proteomes" id="UP000225277"/>
    </source>
</evidence>
<feature type="compositionally biased region" description="Basic and acidic residues" evidence="1">
    <location>
        <begin position="189"/>
        <end position="206"/>
    </location>
</feature>
<dbReference type="GeneID" id="35605947"/>
<evidence type="ECO:0000256" key="1">
    <source>
        <dbReference type="SAM" id="MobiDB-lite"/>
    </source>
</evidence>
<dbReference type="Proteomes" id="UP000225277">
    <property type="component" value="Unassembled WGS sequence"/>
</dbReference>
<dbReference type="Gene3D" id="3.40.50.1110">
    <property type="entry name" value="SGNH hydrolase"/>
    <property type="match status" value="1"/>
</dbReference>
<dbReference type="GO" id="GO:0016788">
    <property type="term" value="F:hydrolase activity, acting on ester bonds"/>
    <property type="evidence" value="ECO:0007669"/>
    <property type="project" value="InterPro"/>
</dbReference>
<organism evidence="2 3">
    <name type="scientific">Ramularia collo-cygni</name>
    <dbReference type="NCBI Taxonomy" id="112498"/>
    <lineage>
        <taxon>Eukaryota</taxon>
        <taxon>Fungi</taxon>
        <taxon>Dikarya</taxon>
        <taxon>Ascomycota</taxon>
        <taxon>Pezizomycotina</taxon>
        <taxon>Dothideomycetes</taxon>
        <taxon>Dothideomycetidae</taxon>
        <taxon>Mycosphaerellales</taxon>
        <taxon>Mycosphaerellaceae</taxon>
        <taxon>Ramularia</taxon>
    </lineage>
</organism>
<dbReference type="SUPFAM" id="SSF52266">
    <property type="entry name" value="SGNH hydrolase"/>
    <property type="match status" value="1"/>
</dbReference>
<dbReference type="GO" id="GO:0006629">
    <property type="term" value="P:lipid metabolic process"/>
    <property type="evidence" value="ECO:0007669"/>
    <property type="project" value="TreeGrafter"/>
</dbReference>
<name>A0A2D3VAT1_9PEZI</name>
<dbReference type="PANTHER" id="PTHR37981:SF1">
    <property type="entry name" value="SGNH HYDROLASE-TYPE ESTERASE DOMAIN-CONTAINING PROTEIN"/>
    <property type="match status" value="1"/>
</dbReference>
<feature type="compositionally biased region" description="Basic and acidic residues" evidence="1">
    <location>
        <begin position="133"/>
        <end position="145"/>
    </location>
</feature>
<dbReference type="InterPro" id="IPR037460">
    <property type="entry name" value="SEST-like"/>
</dbReference>
<dbReference type="STRING" id="112498.A0A2D3VAT1"/>
<dbReference type="AlphaFoldDB" id="A0A2D3VAT1"/>
<keyword evidence="3" id="KW-1185">Reference proteome</keyword>
<gene>
    <name evidence="2" type="ORF">RCC_10912</name>
</gene>
<feature type="region of interest" description="Disordered" evidence="1">
    <location>
        <begin position="132"/>
        <end position="153"/>
    </location>
</feature>
<feature type="compositionally biased region" description="Polar residues" evidence="1">
    <location>
        <begin position="246"/>
        <end position="255"/>
    </location>
</feature>
<dbReference type="EMBL" id="FJUY01000025">
    <property type="protein sequence ID" value="CZT25183.1"/>
    <property type="molecule type" value="Genomic_DNA"/>
</dbReference>
<accession>A0A2D3VAT1</accession>
<proteinExistence type="predicted"/>
<feature type="region of interest" description="Disordered" evidence="1">
    <location>
        <begin position="186"/>
        <end position="255"/>
    </location>
</feature>
<dbReference type="OrthoDB" id="21678at2759"/>
<feature type="compositionally biased region" description="Polar residues" evidence="1">
    <location>
        <begin position="225"/>
        <end position="238"/>
    </location>
</feature>
<protein>
    <submittedName>
        <fullName evidence="2">Uncharacterized protein</fullName>
    </submittedName>
</protein>
<sequence length="255" mass="28935">MASKVDALINTVKSKLAAGGNIYYVGYAKFFDDTDSTCDKVSWHLWWNYFYREYLTQARRKAMNEVVDIMNDALRAAVQRGGPQVHFVDFDRYVGIVGGRFCEPGQDESKKRGANRRDLFFYQMHTVDQPWIPHDELRRRDDKPSTPESGSPLNELYGALIQATIDENPLVALEDDNASNDLQAEVDELEPRSEPLRRDSTTEQQRDISSSYGSIQVRKDGMANPSWNKTIGLQNFPTATAPASPPRNQQSHVSQ</sequence>